<dbReference type="InterPro" id="IPR036291">
    <property type="entry name" value="NAD(P)-bd_dom_sf"/>
</dbReference>
<comment type="caution">
    <text evidence="1">The sequence shown here is derived from an EMBL/GenBank/DDBJ whole genome shotgun (WGS) entry which is preliminary data.</text>
</comment>
<evidence type="ECO:0000313" key="1">
    <source>
        <dbReference type="EMBL" id="TGC92139.1"/>
    </source>
</evidence>
<feature type="non-terminal residue" evidence="1">
    <location>
        <position position="80"/>
    </location>
</feature>
<gene>
    <name evidence="1" type="ORF">C9F04_02335</name>
</gene>
<dbReference type="AlphaFoldDB" id="A0A659R1Y0"/>
<proteinExistence type="predicted"/>
<evidence type="ECO:0000313" key="2">
    <source>
        <dbReference type="Proteomes" id="UP000297749"/>
    </source>
</evidence>
<accession>A0A659R1Y0</accession>
<protein>
    <submittedName>
        <fullName evidence="1">Galactitol-1-phosphate 5-dehydrogenase</fullName>
    </submittedName>
</protein>
<dbReference type="Proteomes" id="UP000297749">
    <property type="component" value="Unassembled WGS sequence"/>
</dbReference>
<feature type="non-terminal residue" evidence="1">
    <location>
        <position position="1"/>
    </location>
</feature>
<dbReference type="Gene3D" id="3.40.50.720">
    <property type="entry name" value="NAD(P)-binding Rossmann-like Domain"/>
    <property type="match status" value="1"/>
</dbReference>
<dbReference type="EMBL" id="PYKF01000116">
    <property type="protein sequence ID" value="TGC92139.1"/>
    <property type="molecule type" value="Genomic_DNA"/>
</dbReference>
<organism evidence="1 2">
    <name type="scientific">Salmonella enterica subsp. enterica serovar Wilhelmsburg</name>
    <dbReference type="NCBI Taxonomy" id="1960126"/>
    <lineage>
        <taxon>Bacteria</taxon>
        <taxon>Pseudomonadati</taxon>
        <taxon>Pseudomonadota</taxon>
        <taxon>Gammaproteobacteria</taxon>
        <taxon>Enterobacterales</taxon>
        <taxon>Enterobacteriaceae</taxon>
        <taxon>Salmonella</taxon>
    </lineage>
</organism>
<name>A0A659R1Y0_SALET</name>
<dbReference type="SUPFAM" id="SSF51735">
    <property type="entry name" value="NAD(P)-binding Rossmann-fold domains"/>
    <property type="match status" value="1"/>
</dbReference>
<sequence length="80" mass="8427">AVAIPPQQLELAKARGATHTSHRREMTAGDIQTALSDIQFDQLVLETAGTPQTVSLAIEIAGPRAQLARVGAVPRALTQT</sequence>
<reference evidence="1 2" key="1">
    <citation type="submission" date="2018-03" db="EMBL/GenBank/DDBJ databases">
        <title>Non-Typhoidal Salmonella genome sequencing and assembly.</title>
        <authorList>
            <person name="Matchawe C."/>
        </authorList>
    </citation>
    <scope>NUCLEOTIDE SEQUENCE [LARGE SCALE GENOMIC DNA]</scope>
    <source>
        <strain evidence="1 2">32eva</strain>
    </source>
</reference>